<dbReference type="Proteomes" id="UP000604046">
    <property type="component" value="Unassembled WGS sequence"/>
</dbReference>
<evidence type="ECO:0000313" key="3">
    <source>
        <dbReference type="EMBL" id="CAE6936160.1"/>
    </source>
</evidence>
<protein>
    <submittedName>
        <fullName evidence="3">Uncharacterized protein</fullName>
    </submittedName>
</protein>
<evidence type="ECO:0000313" key="4">
    <source>
        <dbReference type="Proteomes" id="UP000604046"/>
    </source>
</evidence>
<sequence>MDSMLADIAELPGVDPRGYLRGPLLPRGISKLRVVDILNLFLEGVVEQIEQPSDGKSEAATANNSASTSATPCTGLSLASSSGRSAMSRTSQRLHTADAAKTGTGKASSYAPPLAQTCSPLPKNARKGTPAASSSELSRLRAALQRQQALTAAQVAQCQEFKDMSEQSNSELVSVEGEARELRDEVARLSRQNKQLLLQLRQQRLKHQQELKLWQSRCGELSEVEAEEGGTASSLLSYLRGASEQQDSQLQHDLSAQSAETVQCMKSTLRNLLLEHFGQDGFTDTPSRPGHAEACVARHVKRLWTVLHQLWSADSLVEDAVEEMFHSSALLRRSPWSPKSEDCSWPEVATRAETQVTNFLEKMERLSARSGDRDGSESPVY</sequence>
<evidence type="ECO:0000256" key="2">
    <source>
        <dbReference type="SAM" id="MobiDB-lite"/>
    </source>
</evidence>
<evidence type="ECO:0000256" key="1">
    <source>
        <dbReference type="SAM" id="Coils"/>
    </source>
</evidence>
<keyword evidence="4" id="KW-1185">Reference proteome</keyword>
<feature type="non-terminal residue" evidence="3">
    <location>
        <position position="381"/>
    </location>
</feature>
<dbReference type="EMBL" id="CAJNDS010000054">
    <property type="protein sequence ID" value="CAE6936160.1"/>
    <property type="molecule type" value="Genomic_DNA"/>
</dbReference>
<dbReference type="AlphaFoldDB" id="A0A812H3H1"/>
<organism evidence="3 4">
    <name type="scientific">Symbiodinium natans</name>
    <dbReference type="NCBI Taxonomy" id="878477"/>
    <lineage>
        <taxon>Eukaryota</taxon>
        <taxon>Sar</taxon>
        <taxon>Alveolata</taxon>
        <taxon>Dinophyceae</taxon>
        <taxon>Suessiales</taxon>
        <taxon>Symbiodiniaceae</taxon>
        <taxon>Symbiodinium</taxon>
    </lineage>
</organism>
<accession>A0A812H3H1</accession>
<feature type="region of interest" description="Disordered" evidence="2">
    <location>
        <begin position="50"/>
        <end position="136"/>
    </location>
</feature>
<keyword evidence="1" id="KW-0175">Coiled coil</keyword>
<proteinExistence type="predicted"/>
<comment type="caution">
    <text evidence="3">The sequence shown here is derived from an EMBL/GenBank/DDBJ whole genome shotgun (WGS) entry which is preliminary data.</text>
</comment>
<dbReference type="OrthoDB" id="10632559at2759"/>
<gene>
    <name evidence="3" type="ORF">SNAT2548_LOCUS1034</name>
</gene>
<feature type="compositionally biased region" description="Low complexity" evidence="2">
    <location>
        <begin position="59"/>
        <end position="107"/>
    </location>
</feature>
<reference evidence="3" key="1">
    <citation type="submission" date="2021-02" db="EMBL/GenBank/DDBJ databases">
        <authorList>
            <person name="Dougan E. K."/>
            <person name="Rhodes N."/>
            <person name="Thang M."/>
            <person name="Chan C."/>
        </authorList>
    </citation>
    <scope>NUCLEOTIDE SEQUENCE</scope>
</reference>
<name>A0A812H3H1_9DINO</name>
<feature type="coiled-coil region" evidence="1">
    <location>
        <begin position="165"/>
        <end position="217"/>
    </location>
</feature>